<gene>
    <name evidence="2" type="ORF">BJ983_000400</name>
</gene>
<evidence type="ECO:0000256" key="1">
    <source>
        <dbReference type="SAM" id="MobiDB-lite"/>
    </source>
</evidence>
<dbReference type="Proteomes" id="UP000535890">
    <property type="component" value="Unassembled WGS sequence"/>
</dbReference>
<keyword evidence="3" id="KW-1185">Reference proteome</keyword>
<evidence type="ECO:0008006" key="4">
    <source>
        <dbReference type="Google" id="ProtNLM"/>
    </source>
</evidence>
<dbReference type="EMBL" id="JACCBN010000001">
    <property type="protein sequence ID" value="NYD34298.1"/>
    <property type="molecule type" value="Genomic_DNA"/>
</dbReference>
<feature type="compositionally biased region" description="Low complexity" evidence="1">
    <location>
        <begin position="9"/>
        <end position="24"/>
    </location>
</feature>
<dbReference type="InterPro" id="IPR027056">
    <property type="entry name" value="Gluconate_2DH_su3"/>
</dbReference>
<dbReference type="Pfam" id="PF13618">
    <property type="entry name" value="Gluconate_2-dh3"/>
    <property type="match status" value="1"/>
</dbReference>
<feature type="region of interest" description="Disordered" evidence="1">
    <location>
        <begin position="1"/>
        <end position="39"/>
    </location>
</feature>
<sequence length="220" mass="24263">MSSVHTENGAPVGEAPAPWGAPEATVEPGKGGGYFEAGRPRLGGLEKPVQFSEPRQAVIKALADTIIPPHPDWPDASAVDIVAFCGRYITPTGYKNKHFPWADEDSFVAALDRLGQAFVDADPAERAKAFEALEKAEDPFFEQIRALVYYGYYSRPEVVLAIRKNVPAGRDYHGPPLPYGYIQSLEPWDETTLAQANDNGSYLETDQVERVDLSKITWIR</sequence>
<dbReference type="RefSeq" id="WP_179792257.1">
    <property type="nucleotide sequence ID" value="NZ_BAABHP010000030.1"/>
</dbReference>
<evidence type="ECO:0000313" key="3">
    <source>
        <dbReference type="Proteomes" id="UP000535890"/>
    </source>
</evidence>
<dbReference type="AlphaFoldDB" id="A0A7Y9J3Q9"/>
<reference evidence="2 3" key="1">
    <citation type="submission" date="2020-07" db="EMBL/GenBank/DDBJ databases">
        <title>Sequencing the genomes of 1000 actinobacteria strains.</title>
        <authorList>
            <person name="Klenk H.-P."/>
        </authorList>
    </citation>
    <scope>NUCLEOTIDE SEQUENCE [LARGE SCALE GENOMIC DNA]</scope>
    <source>
        <strain evidence="2 3">DSM 45772</strain>
    </source>
</reference>
<organism evidence="2 3">
    <name type="scientific">Actinomycetospora corticicola</name>
    <dbReference type="NCBI Taxonomy" id="663602"/>
    <lineage>
        <taxon>Bacteria</taxon>
        <taxon>Bacillati</taxon>
        <taxon>Actinomycetota</taxon>
        <taxon>Actinomycetes</taxon>
        <taxon>Pseudonocardiales</taxon>
        <taxon>Pseudonocardiaceae</taxon>
        <taxon>Actinomycetospora</taxon>
    </lineage>
</organism>
<evidence type="ECO:0000313" key="2">
    <source>
        <dbReference type="EMBL" id="NYD34298.1"/>
    </source>
</evidence>
<protein>
    <recommendedName>
        <fullName evidence="4">Gluconate 2-dehydrogenase subunit 3-like protein</fullName>
    </recommendedName>
</protein>
<accession>A0A7Y9J3Q9</accession>
<name>A0A7Y9J3Q9_9PSEU</name>
<proteinExistence type="predicted"/>
<comment type="caution">
    <text evidence="2">The sequence shown here is derived from an EMBL/GenBank/DDBJ whole genome shotgun (WGS) entry which is preliminary data.</text>
</comment>